<keyword evidence="3" id="KW-1185">Reference proteome</keyword>
<dbReference type="CDD" id="cd06259">
    <property type="entry name" value="YdcF-like"/>
    <property type="match status" value="1"/>
</dbReference>
<dbReference type="PANTHER" id="PTHR30336:SF20">
    <property type="entry name" value="DUF218 DOMAIN-CONTAINING PROTEIN"/>
    <property type="match status" value="1"/>
</dbReference>
<dbReference type="EMBL" id="JBAWSY010000012">
    <property type="protein sequence ID" value="MEI4770850.1"/>
    <property type="molecule type" value="Genomic_DNA"/>
</dbReference>
<dbReference type="PANTHER" id="PTHR30336">
    <property type="entry name" value="INNER MEMBRANE PROTEIN, PROBABLE PERMEASE"/>
    <property type="match status" value="1"/>
</dbReference>
<reference evidence="2 3" key="1">
    <citation type="submission" date="2024-01" db="EMBL/GenBank/DDBJ databases">
        <title>Seven novel Bacillus-like species.</title>
        <authorList>
            <person name="Liu G."/>
        </authorList>
    </citation>
    <scope>NUCLEOTIDE SEQUENCE [LARGE SCALE GENOMIC DNA]</scope>
    <source>
        <strain evidence="2 3">FJAT-51614</strain>
    </source>
</reference>
<dbReference type="RefSeq" id="WP_336498414.1">
    <property type="nucleotide sequence ID" value="NZ_JBAWSY010000012.1"/>
</dbReference>
<dbReference type="Proteomes" id="UP001364890">
    <property type="component" value="Unassembled WGS sequence"/>
</dbReference>
<dbReference type="Pfam" id="PF02698">
    <property type="entry name" value="DUF218"/>
    <property type="match status" value="1"/>
</dbReference>
<dbReference type="InterPro" id="IPR014729">
    <property type="entry name" value="Rossmann-like_a/b/a_fold"/>
</dbReference>
<proteinExistence type="predicted"/>
<accession>A0ABU8F776</accession>
<name>A0ABU8F776_9BACI</name>
<dbReference type="InterPro" id="IPR051599">
    <property type="entry name" value="Cell_Envelope_Assoc"/>
</dbReference>
<protein>
    <submittedName>
        <fullName evidence="2">YdcF family protein</fullName>
    </submittedName>
</protein>
<comment type="caution">
    <text evidence="2">The sequence shown here is derived from an EMBL/GenBank/DDBJ whole genome shotgun (WGS) entry which is preliminary data.</text>
</comment>
<evidence type="ECO:0000259" key="1">
    <source>
        <dbReference type="Pfam" id="PF02698"/>
    </source>
</evidence>
<dbReference type="Gene3D" id="3.40.50.620">
    <property type="entry name" value="HUPs"/>
    <property type="match status" value="1"/>
</dbReference>
<evidence type="ECO:0000313" key="2">
    <source>
        <dbReference type="EMBL" id="MEI4770850.1"/>
    </source>
</evidence>
<sequence length="184" mass="21019">MSYPFECFTNFIFVETEIVPADVILIPGSSHPQLMEQATFLYHQGLAPFILPSGGANPRVETTEWDFLKDVGVENGVPKEAILKENRAQNTFQNARFSLEVLHKTGIQPKKVIMVCMAVHSRRALLTYQTVFPKETEFFISPVIDRTGITKENWFLTDEGICHVMAEVEKIGKYFRNHIANWVK</sequence>
<organism evidence="2 3">
    <name type="scientific">Psychrobacillus mangrovi</name>
    <dbReference type="NCBI Taxonomy" id="3117745"/>
    <lineage>
        <taxon>Bacteria</taxon>
        <taxon>Bacillati</taxon>
        <taxon>Bacillota</taxon>
        <taxon>Bacilli</taxon>
        <taxon>Bacillales</taxon>
        <taxon>Bacillaceae</taxon>
        <taxon>Psychrobacillus</taxon>
    </lineage>
</organism>
<feature type="domain" description="DUF218" evidence="1">
    <location>
        <begin position="22"/>
        <end position="131"/>
    </location>
</feature>
<gene>
    <name evidence="2" type="ORF">WAX74_14595</name>
</gene>
<evidence type="ECO:0000313" key="3">
    <source>
        <dbReference type="Proteomes" id="UP001364890"/>
    </source>
</evidence>
<dbReference type="InterPro" id="IPR003848">
    <property type="entry name" value="DUF218"/>
</dbReference>